<dbReference type="InterPro" id="IPR053812">
    <property type="entry name" value="HTH_Sigma70_ECF-like"/>
</dbReference>
<dbReference type="SUPFAM" id="SSF88946">
    <property type="entry name" value="Sigma2 domain of RNA polymerase sigma factors"/>
    <property type="match status" value="1"/>
</dbReference>
<evidence type="ECO:0000256" key="3">
    <source>
        <dbReference type="ARBA" id="ARBA00023082"/>
    </source>
</evidence>
<dbReference type="InterPro" id="IPR014284">
    <property type="entry name" value="RNA_pol_sigma-70_dom"/>
</dbReference>
<dbReference type="InterPro" id="IPR036388">
    <property type="entry name" value="WH-like_DNA-bd_sf"/>
</dbReference>
<evidence type="ECO:0000256" key="2">
    <source>
        <dbReference type="ARBA" id="ARBA00023015"/>
    </source>
</evidence>
<dbReference type="GO" id="GO:0006352">
    <property type="term" value="P:DNA-templated transcription initiation"/>
    <property type="evidence" value="ECO:0007669"/>
    <property type="project" value="InterPro"/>
</dbReference>
<dbReference type="InterPro" id="IPR013325">
    <property type="entry name" value="RNA_pol_sigma_r2"/>
</dbReference>
<dbReference type="GO" id="GO:0016987">
    <property type="term" value="F:sigma factor activity"/>
    <property type="evidence" value="ECO:0007669"/>
    <property type="project" value="UniProtKB-KW"/>
</dbReference>
<gene>
    <name evidence="6" type="ORF">L21SP3_00165</name>
</gene>
<dbReference type="OrthoDB" id="6383365at2"/>
<dbReference type="InterPro" id="IPR013324">
    <property type="entry name" value="RNA_pol_sigma_r3/r4-like"/>
</dbReference>
<dbReference type="Gene3D" id="1.10.1740.10">
    <property type="match status" value="1"/>
</dbReference>
<keyword evidence="2" id="KW-0805">Transcription regulation</keyword>
<sequence length="172" mass="20149">MQKKDEFLKLFLACNNRLYCYIITLVPNKAEADDIFQNSALVMWEKFDDFIEGTNFFSWACTVARNKVFEHYRTQKRFSNLIDNQLLEDIGSNFQFNSQQENLRLSALNGCVTKLSDNDKELIKARFTNGTSLKAFARQTESSINTIYKRMAYIYAMLQNCVEKTLKQWGQE</sequence>
<reference evidence="7" key="1">
    <citation type="submission" date="2017-02" db="EMBL/GenBank/DDBJ databases">
        <title>Comparative genomics and description of representatives of a novel lineage of planctomycetes thriving in anoxic sediments.</title>
        <authorList>
            <person name="Spring S."/>
            <person name="Bunk B."/>
            <person name="Sproer C."/>
            <person name="Klenk H.-P."/>
        </authorList>
    </citation>
    <scope>NUCLEOTIDE SEQUENCE [LARGE SCALE GENOMIC DNA]</scope>
    <source>
        <strain evidence="7">L21-RPul-D3</strain>
    </source>
</reference>
<dbReference type="STRING" id="1940790.L21SP3_00165"/>
<name>A0A1Q2HLE2_9BACT</name>
<dbReference type="InterPro" id="IPR014331">
    <property type="entry name" value="RNA_pol_sigma70_ECF_RHOBA"/>
</dbReference>
<evidence type="ECO:0000259" key="5">
    <source>
        <dbReference type="Pfam" id="PF07638"/>
    </source>
</evidence>
<dbReference type="Gene3D" id="1.10.10.10">
    <property type="entry name" value="Winged helix-like DNA-binding domain superfamily/Winged helix DNA-binding domain"/>
    <property type="match status" value="1"/>
</dbReference>
<dbReference type="RefSeq" id="WP_077538626.1">
    <property type="nucleotide sequence ID" value="NZ_CP019633.1"/>
</dbReference>
<dbReference type="AlphaFoldDB" id="A0A1Q2HLE2"/>
<dbReference type="PANTHER" id="PTHR43133">
    <property type="entry name" value="RNA POLYMERASE ECF-TYPE SIGMA FACTO"/>
    <property type="match status" value="1"/>
</dbReference>
<dbReference type="Proteomes" id="UP000188273">
    <property type="component" value="Chromosome"/>
</dbReference>
<organism evidence="6 7">
    <name type="scientific">Sedimentisphaera cyanobacteriorum</name>
    <dbReference type="NCBI Taxonomy" id="1940790"/>
    <lineage>
        <taxon>Bacteria</taxon>
        <taxon>Pseudomonadati</taxon>
        <taxon>Planctomycetota</taxon>
        <taxon>Phycisphaerae</taxon>
        <taxon>Sedimentisphaerales</taxon>
        <taxon>Sedimentisphaeraceae</taxon>
        <taxon>Sedimentisphaera</taxon>
    </lineage>
</organism>
<keyword evidence="7" id="KW-1185">Reference proteome</keyword>
<protein>
    <submittedName>
        <fullName evidence="6">RNA polymerase sigma factor</fullName>
    </submittedName>
</protein>
<keyword evidence="4" id="KW-0804">Transcription</keyword>
<evidence type="ECO:0000256" key="4">
    <source>
        <dbReference type="ARBA" id="ARBA00023163"/>
    </source>
</evidence>
<feature type="domain" description="RNA polymerase sigma-70 ECF-like HTH" evidence="5">
    <location>
        <begin position="40"/>
        <end position="160"/>
    </location>
</feature>
<keyword evidence="3" id="KW-0731">Sigma factor</keyword>
<evidence type="ECO:0000313" key="7">
    <source>
        <dbReference type="Proteomes" id="UP000188273"/>
    </source>
</evidence>
<proteinExistence type="inferred from homology"/>
<dbReference type="PANTHER" id="PTHR43133:SF51">
    <property type="entry name" value="RNA POLYMERASE SIGMA FACTOR"/>
    <property type="match status" value="1"/>
</dbReference>
<evidence type="ECO:0000313" key="6">
    <source>
        <dbReference type="EMBL" id="AQQ08389.1"/>
    </source>
</evidence>
<dbReference type="KEGG" id="pbu:L21SP3_00165"/>
<dbReference type="EMBL" id="CP019633">
    <property type="protein sequence ID" value="AQQ08389.1"/>
    <property type="molecule type" value="Genomic_DNA"/>
</dbReference>
<dbReference type="InterPro" id="IPR039425">
    <property type="entry name" value="RNA_pol_sigma-70-like"/>
</dbReference>
<dbReference type="NCBIfam" id="TIGR02989">
    <property type="entry name" value="Sig-70_gvs1"/>
    <property type="match status" value="1"/>
</dbReference>
<comment type="similarity">
    <text evidence="1">Belongs to the sigma-70 factor family. ECF subfamily.</text>
</comment>
<dbReference type="NCBIfam" id="TIGR02937">
    <property type="entry name" value="sigma70-ECF"/>
    <property type="match status" value="1"/>
</dbReference>
<accession>A0A1Q2HLE2</accession>
<dbReference type="SUPFAM" id="SSF88659">
    <property type="entry name" value="Sigma3 and sigma4 domains of RNA polymerase sigma factors"/>
    <property type="match status" value="1"/>
</dbReference>
<dbReference type="Pfam" id="PF07638">
    <property type="entry name" value="Sigma70_ECF"/>
    <property type="match status" value="1"/>
</dbReference>
<evidence type="ECO:0000256" key="1">
    <source>
        <dbReference type="ARBA" id="ARBA00010641"/>
    </source>
</evidence>